<evidence type="ECO:0000313" key="1">
    <source>
        <dbReference type="Proteomes" id="UP000036681"/>
    </source>
</evidence>
<dbReference type="WBParaSite" id="ALUE_0001324401-mRNA-1">
    <property type="protein sequence ID" value="ALUE_0001324401-mRNA-1"/>
    <property type="gene ID" value="ALUE_0001324401"/>
</dbReference>
<organism evidence="1 2">
    <name type="scientific">Ascaris lumbricoides</name>
    <name type="common">Giant roundworm</name>
    <dbReference type="NCBI Taxonomy" id="6252"/>
    <lineage>
        <taxon>Eukaryota</taxon>
        <taxon>Metazoa</taxon>
        <taxon>Ecdysozoa</taxon>
        <taxon>Nematoda</taxon>
        <taxon>Chromadorea</taxon>
        <taxon>Rhabditida</taxon>
        <taxon>Spirurina</taxon>
        <taxon>Ascaridomorpha</taxon>
        <taxon>Ascaridoidea</taxon>
        <taxon>Ascarididae</taxon>
        <taxon>Ascaris</taxon>
    </lineage>
</organism>
<evidence type="ECO:0000313" key="2">
    <source>
        <dbReference type="WBParaSite" id="ALUE_0001324401-mRNA-1"/>
    </source>
</evidence>
<name>A0A0M3I7P7_ASCLU</name>
<accession>A0A0M3I7P7</accession>
<proteinExistence type="predicted"/>
<reference evidence="2" key="1">
    <citation type="submission" date="2017-02" db="UniProtKB">
        <authorList>
            <consortium name="WormBaseParasite"/>
        </authorList>
    </citation>
    <scope>IDENTIFICATION</scope>
</reference>
<protein>
    <submittedName>
        <fullName evidence="2">Uncharacterized protein</fullName>
    </submittedName>
</protein>
<dbReference type="AlphaFoldDB" id="A0A0M3I7P7"/>
<sequence>MRTSLYDQLPPGSPVSPCRHGAWFGRSVAATEHQTGLLFSFRAPLFVCHSLALQTLADDLIKI</sequence>
<dbReference type="Proteomes" id="UP000036681">
    <property type="component" value="Unplaced"/>
</dbReference>
<keyword evidence="1" id="KW-1185">Reference proteome</keyword>